<protein>
    <submittedName>
        <fullName evidence="2">Uncharacterized protein</fullName>
    </submittedName>
</protein>
<feature type="signal peptide" evidence="1">
    <location>
        <begin position="1"/>
        <end position="22"/>
    </location>
</feature>
<accession>A0ABS1VTZ9</accession>
<dbReference type="RefSeq" id="WP_202994553.1">
    <property type="nucleotide sequence ID" value="NZ_JAENHO010000007.1"/>
</dbReference>
<dbReference type="Proteomes" id="UP000598996">
    <property type="component" value="Unassembled WGS sequence"/>
</dbReference>
<sequence>MRVSLQRAVLVAAAVMAGLVLSAQKCPHVSTGAASDMYIDHTPGR</sequence>
<evidence type="ECO:0000313" key="3">
    <source>
        <dbReference type="Proteomes" id="UP000598996"/>
    </source>
</evidence>
<proteinExistence type="predicted"/>
<gene>
    <name evidence="2" type="ORF">JKJ07_26965</name>
</gene>
<evidence type="ECO:0000313" key="2">
    <source>
        <dbReference type="EMBL" id="MBL7257951.1"/>
    </source>
</evidence>
<keyword evidence="1" id="KW-0732">Signal</keyword>
<keyword evidence="3" id="KW-1185">Reference proteome</keyword>
<comment type="caution">
    <text evidence="2">The sequence shown here is derived from an EMBL/GenBank/DDBJ whole genome shotgun (WGS) entry which is preliminary data.</text>
</comment>
<dbReference type="EMBL" id="JAENHO010000007">
    <property type="protein sequence ID" value="MBL7257951.1"/>
    <property type="molecule type" value="Genomic_DNA"/>
</dbReference>
<name>A0ABS1VTZ9_9ACTN</name>
<reference evidence="2 3" key="1">
    <citation type="submission" date="2021-01" db="EMBL/GenBank/DDBJ databases">
        <title>Actinoplanes sp. nov. LDG1-01 isolated from lichen.</title>
        <authorList>
            <person name="Saeng-In P."/>
            <person name="Phongsopitanun W."/>
            <person name="Kanchanasin P."/>
            <person name="Yuki M."/>
            <person name="Kudo T."/>
            <person name="Ohkuma M."/>
            <person name="Tanasupawat S."/>
        </authorList>
    </citation>
    <scope>NUCLEOTIDE SEQUENCE [LARGE SCALE GENOMIC DNA]</scope>
    <source>
        <strain evidence="2 3">LDG1-01</strain>
    </source>
</reference>
<organism evidence="2 3">
    <name type="scientific">Paractinoplanes lichenicola</name>
    <dbReference type="NCBI Taxonomy" id="2802976"/>
    <lineage>
        <taxon>Bacteria</taxon>
        <taxon>Bacillati</taxon>
        <taxon>Actinomycetota</taxon>
        <taxon>Actinomycetes</taxon>
        <taxon>Micromonosporales</taxon>
        <taxon>Micromonosporaceae</taxon>
        <taxon>Paractinoplanes</taxon>
    </lineage>
</organism>
<evidence type="ECO:0000256" key="1">
    <source>
        <dbReference type="SAM" id="SignalP"/>
    </source>
</evidence>
<feature type="chain" id="PRO_5045402235" evidence="1">
    <location>
        <begin position="23"/>
        <end position="45"/>
    </location>
</feature>